<keyword evidence="1" id="KW-1133">Transmembrane helix</keyword>
<keyword evidence="4" id="KW-1185">Reference proteome</keyword>
<feature type="signal peptide" evidence="2">
    <location>
        <begin position="1"/>
        <end position="26"/>
    </location>
</feature>
<keyword evidence="1" id="KW-0472">Membrane</keyword>
<evidence type="ECO:0000313" key="3">
    <source>
        <dbReference type="EMBL" id="ABO95338.1"/>
    </source>
</evidence>
<dbReference type="HOGENOM" id="CLU_850983_0_0_1"/>
<organism evidence="3 4">
    <name type="scientific">Ostreococcus lucimarinus (strain CCE9901)</name>
    <dbReference type="NCBI Taxonomy" id="436017"/>
    <lineage>
        <taxon>Eukaryota</taxon>
        <taxon>Viridiplantae</taxon>
        <taxon>Chlorophyta</taxon>
        <taxon>Mamiellophyceae</taxon>
        <taxon>Mamiellales</taxon>
        <taxon>Bathycoccaceae</taxon>
        <taxon>Ostreococcus</taxon>
    </lineage>
</organism>
<sequence length="327" mass="34884">MPRGARRAATPTRATLVVLVVAVALAARASDGALVRARTARAKSARANDRGDAFETTYDARAMDDGVVAVVGARDGDRTRDRGVGARARTSAAIGTRDEDEEDDEAELALVRRGRFGDDGDARRDALRRVRGEGDGKRRGTFAPNARVRADAVRRAIEESDGARRVFASVECEDELASVDGMETIVYARDPLRAYLDAREGAAGGRLRAVVATCGDDARGAGEAFANDLETVEREGIAAVGVFYESAGASALECGEVEDGATGRALLALEQSEAPECGALCETQAQLVMGVIIFWGLLITLMYGWGLMTDLDTPQYWATPDEHDKQD</sequence>
<evidence type="ECO:0000256" key="2">
    <source>
        <dbReference type="SAM" id="SignalP"/>
    </source>
</evidence>
<dbReference type="RefSeq" id="XP_001417045.1">
    <property type="nucleotide sequence ID" value="XM_001417008.1"/>
</dbReference>
<dbReference type="KEGG" id="olu:OSTLU_14756"/>
<keyword evidence="1" id="KW-0812">Transmembrane</keyword>
<dbReference type="Proteomes" id="UP000001568">
    <property type="component" value="Chromosome 3"/>
</dbReference>
<feature type="chain" id="PRO_5002672906" evidence="2">
    <location>
        <begin position="27"/>
        <end position="327"/>
    </location>
</feature>
<name>A4RUY7_OSTLU</name>
<dbReference type="GeneID" id="5000719"/>
<reference evidence="3 4" key="1">
    <citation type="journal article" date="2007" name="Proc. Natl. Acad. Sci. U.S.A.">
        <title>The tiny eukaryote Ostreococcus provides genomic insights into the paradox of plankton speciation.</title>
        <authorList>
            <person name="Palenik B."/>
            <person name="Grimwood J."/>
            <person name="Aerts A."/>
            <person name="Rouze P."/>
            <person name="Salamov A."/>
            <person name="Putnam N."/>
            <person name="Dupont C."/>
            <person name="Jorgensen R."/>
            <person name="Derelle E."/>
            <person name="Rombauts S."/>
            <person name="Zhou K."/>
            <person name="Otillar R."/>
            <person name="Merchant S.S."/>
            <person name="Podell S."/>
            <person name="Gaasterland T."/>
            <person name="Napoli C."/>
            <person name="Gendler K."/>
            <person name="Manuell A."/>
            <person name="Tai V."/>
            <person name="Vallon O."/>
            <person name="Piganeau G."/>
            <person name="Jancek S."/>
            <person name="Heijde M."/>
            <person name="Jabbari K."/>
            <person name="Bowler C."/>
            <person name="Lohr M."/>
            <person name="Robbens S."/>
            <person name="Werner G."/>
            <person name="Dubchak I."/>
            <person name="Pazour G.J."/>
            <person name="Ren Q."/>
            <person name="Paulsen I."/>
            <person name="Delwiche C."/>
            <person name="Schmutz J."/>
            <person name="Rokhsar D."/>
            <person name="Van de Peer Y."/>
            <person name="Moreau H."/>
            <person name="Grigoriev I.V."/>
        </authorList>
    </citation>
    <scope>NUCLEOTIDE SEQUENCE [LARGE SCALE GENOMIC DNA]</scope>
    <source>
        <strain evidence="3 4">CCE9901</strain>
    </source>
</reference>
<proteinExistence type="predicted"/>
<protein>
    <submittedName>
        <fullName evidence="3">Uncharacterized protein</fullName>
    </submittedName>
</protein>
<dbReference type="EMBL" id="CP000583">
    <property type="protein sequence ID" value="ABO95338.1"/>
    <property type="molecule type" value="Genomic_DNA"/>
</dbReference>
<evidence type="ECO:0000313" key="4">
    <source>
        <dbReference type="Proteomes" id="UP000001568"/>
    </source>
</evidence>
<keyword evidence="2" id="KW-0732">Signal</keyword>
<gene>
    <name evidence="3" type="ORF">OSTLU_14756</name>
</gene>
<dbReference type="Gramene" id="ABO95338">
    <property type="protein sequence ID" value="ABO95338"/>
    <property type="gene ID" value="OSTLU_14756"/>
</dbReference>
<feature type="transmembrane region" description="Helical" evidence="1">
    <location>
        <begin position="287"/>
        <end position="305"/>
    </location>
</feature>
<dbReference type="AlphaFoldDB" id="A4RUY7"/>
<accession>A4RUY7</accession>
<dbReference type="OrthoDB" id="10591544at2759"/>
<evidence type="ECO:0000256" key="1">
    <source>
        <dbReference type="SAM" id="Phobius"/>
    </source>
</evidence>